<sequence length="325" mass="35585">MPSYFILGSRTHKIEKTPAQISNLSFTKILFLINRKPTYLTYHSKDKTTRSIHKSATMITINNSSKVQQKMIQQHAVVFRHKLATLIAFATAIYLLCMENVKAFAAPLSDERTLLVVASGAQSLAKRWKTTGTNNVQNVGTSIRHAYSSSALKTFSLRSSAANSAVSSGGSNGNMAFVEPVVAPCRKRNHSKITTTSLNAFSFAAAPSTPAPEMLDMKTSIHAFGGWYNQMDPVARPPVYEDDLEEYSFSNPADSWPSTYDDVIASGPPTAFRTVNGPGRESSSTSTRGQKRLRPIHTIRKIAGWVRASSPLSRSARGFGSQTFI</sequence>
<accession>A0A7S3V6L5</accession>
<reference evidence="2" key="1">
    <citation type="submission" date="2021-01" db="EMBL/GenBank/DDBJ databases">
        <authorList>
            <person name="Corre E."/>
            <person name="Pelletier E."/>
            <person name="Niang G."/>
            <person name="Scheremetjew M."/>
            <person name="Finn R."/>
            <person name="Kale V."/>
            <person name="Holt S."/>
            <person name="Cochrane G."/>
            <person name="Meng A."/>
            <person name="Brown T."/>
            <person name="Cohen L."/>
        </authorList>
    </citation>
    <scope>NUCLEOTIDE SEQUENCE</scope>
    <source>
        <strain evidence="2">MM31A-1</strain>
    </source>
</reference>
<feature type="region of interest" description="Disordered" evidence="1">
    <location>
        <begin position="267"/>
        <end position="293"/>
    </location>
</feature>
<protein>
    <submittedName>
        <fullName evidence="2">Uncharacterized protein</fullName>
    </submittedName>
</protein>
<proteinExistence type="predicted"/>
<evidence type="ECO:0000313" key="2">
    <source>
        <dbReference type="EMBL" id="CAE0460034.1"/>
    </source>
</evidence>
<evidence type="ECO:0000256" key="1">
    <source>
        <dbReference type="SAM" id="MobiDB-lite"/>
    </source>
</evidence>
<dbReference type="AlphaFoldDB" id="A0A7S3V6L5"/>
<name>A0A7S3V6L5_9STRA</name>
<organism evidence="2">
    <name type="scientific">Chaetoceros debilis</name>
    <dbReference type="NCBI Taxonomy" id="122233"/>
    <lineage>
        <taxon>Eukaryota</taxon>
        <taxon>Sar</taxon>
        <taxon>Stramenopiles</taxon>
        <taxon>Ochrophyta</taxon>
        <taxon>Bacillariophyta</taxon>
        <taxon>Coscinodiscophyceae</taxon>
        <taxon>Chaetocerotophycidae</taxon>
        <taxon>Chaetocerotales</taxon>
        <taxon>Chaetocerotaceae</taxon>
        <taxon>Chaetoceros</taxon>
    </lineage>
</organism>
<dbReference type="EMBL" id="HBIO01006628">
    <property type="protein sequence ID" value="CAE0460034.1"/>
    <property type="molecule type" value="Transcribed_RNA"/>
</dbReference>
<gene>
    <name evidence="2" type="ORF">CDEB00056_LOCUS4875</name>
</gene>